<dbReference type="EMBL" id="MCGE01000009">
    <property type="protein sequence ID" value="ORZ17884.1"/>
    <property type="molecule type" value="Genomic_DNA"/>
</dbReference>
<keyword evidence="3" id="KW-1185">Reference proteome</keyword>
<keyword evidence="1" id="KW-0472">Membrane</keyword>
<dbReference type="Proteomes" id="UP000193560">
    <property type="component" value="Unassembled WGS sequence"/>
</dbReference>
<gene>
    <name evidence="2" type="ORF">BCR42DRAFT_412707</name>
</gene>
<evidence type="ECO:0000256" key="1">
    <source>
        <dbReference type="SAM" id="Phobius"/>
    </source>
</evidence>
<dbReference type="AlphaFoldDB" id="A0A1X2IK00"/>
<feature type="transmembrane region" description="Helical" evidence="1">
    <location>
        <begin position="37"/>
        <end position="53"/>
    </location>
</feature>
<keyword evidence="1" id="KW-0812">Transmembrane</keyword>
<name>A0A1X2IK00_9FUNG</name>
<accession>A0A1X2IK00</accession>
<sequence>MVQRKKRCSIKPSLVREGIYSLADTKEGRRYGPIPEIYLLFFNFFFFFFFFLGNSHRGFYRPGI</sequence>
<comment type="caution">
    <text evidence="2">The sequence shown here is derived from an EMBL/GenBank/DDBJ whole genome shotgun (WGS) entry which is preliminary data.</text>
</comment>
<evidence type="ECO:0000313" key="3">
    <source>
        <dbReference type="Proteomes" id="UP000193560"/>
    </source>
</evidence>
<reference evidence="2 3" key="1">
    <citation type="submission" date="2016-07" db="EMBL/GenBank/DDBJ databases">
        <title>Pervasive Adenine N6-methylation of Active Genes in Fungi.</title>
        <authorList>
            <consortium name="DOE Joint Genome Institute"/>
            <person name="Mondo S.J."/>
            <person name="Dannebaum R.O."/>
            <person name="Kuo R.C."/>
            <person name="Labutti K."/>
            <person name="Haridas S."/>
            <person name="Kuo A."/>
            <person name="Salamov A."/>
            <person name="Ahrendt S.R."/>
            <person name="Lipzen A."/>
            <person name="Sullivan W."/>
            <person name="Andreopoulos W.B."/>
            <person name="Clum A."/>
            <person name="Lindquist E."/>
            <person name="Daum C."/>
            <person name="Ramamoorthy G.K."/>
            <person name="Gryganskyi A."/>
            <person name="Culley D."/>
            <person name="Magnuson J.K."/>
            <person name="James T.Y."/>
            <person name="O'Malley M.A."/>
            <person name="Stajich J.E."/>
            <person name="Spatafora J.W."/>
            <person name="Visel A."/>
            <person name="Grigoriev I.V."/>
        </authorList>
    </citation>
    <scope>NUCLEOTIDE SEQUENCE [LARGE SCALE GENOMIC DNA]</scope>
    <source>
        <strain evidence="2 3">NRRL 1336</strain>
    </source>
</reference>
<keyword evidence="1" id="KW-1133">Transmembrane helix</keyword>
<proteinExistence type="predicted"/>
<organism evidence="2 3">
    <name type="scientific">Absidia repens</name>
    <dbReference type="NCBI Taxonomy" id="90262"/>
    <lineage>
        <taxon>Eukaryota</taxon>
        <taxon>Fungi</taxon>
        <taxon>Fungi incertae sedis</taxon>
        <taxon>Mucoromycota</taxon>
        <taxon>Mucoromycotina</taxon>
        <taxon>Mucoromycetes</taxon>
        <taxon>Mucorales</taxon>
        <taxon>Cunninghamellaceae</taxon>
        <taxon>Absidia</taxon>
    </lineage>
</organism>
<protein>
    <submittedName>
        <fullName evidence="2">Uncharacterized protein</fullName>
    </submittedName>
</protein>
<evidence type="ECO:0000313" key="2">
    <source>
        <dbReference type="EMBL" id="ORZ17884.1"/>
    </source>
</evidence>